<gene>
    <name evidence="11" type="primary">murE</name>
    <name evidence="17" type="ORF">QWI16_11540</name>
</gene>
<evidence type="ECO:0000256" key="11">
    <source>
        <dbReference type="HAMAP-Rule" id="MF_00208"/>
    </source>
</evidence>
<organism evidence="17 18">
    <name type="scientific">Gilvimarinus algae</name>
    <dbReference type="NCBI Taxonomy" id="3058037"/>
    <lineage>
        <taxon>Bacteria</taxon>
        <taxon>Pseudomonadati</taxon>
        <taxon>Pseudomonadota</taxon>
        <taxon>Gammaproteobacteria</taxon>
        <taxon>Cellvibrionales</taxon>
        <taxon>Cellvibrionaceae</taxon>
        <taxon>Gilvimarinus</taxon>
    </lineage>
</organism>
<keyword evidence="3 11" id="KW-0436">Ligase</keyword>
<comment type="caution">
    <text evidence="17">The sequence shown here is derived from an EMBL/GenBank/DDBJ whole genome shotgun (WGS) entry which is preliminary data.</text>
</comment>
<evidence type="ECO:0000256" key="10">
    <source>
        <dbReference type="ARBA" id="ARBA00023316"/>
    </source>
</evidence>
<dbReference type="InterPro" id="IPR000713">
    <property type="entry name" value="Mur_ligase_N"/>
</dbReference>
<dbReference type="Proteomes" id="UP001168380">
    <property type="component" value="Unassembled WGS sequence"/>
</dbReference>
<dbReference type="HAMAP" id="MF_00208">
    <property type="entry name" value="MurE"/>
    <property type="match status" value="1"/>
</dbReference>
<reference evidence="17" key="1">
    <citation type="submission" date="2023-07" db="EMBL/GenBank/DDBJ databases">
        <title>Gilvimarinus algae sp. nov., isolated from the surface of Kelp.</title>
        <authorList>
            <person name="Sun Y.Y."/>
            <person name="Gong Y."/>
            <person name="Du Z.J."/>
        </authorList>
    </citation>
    <scope>NUCLEOTIDE SEQUENCE</scope>
    <source>
        <strain evidence="17">SDUM040014</strain>
    </source>
</reference>
<dbReference type="InterPro" id="IPR036565">
    <property type="entry name" value="Mur-like_cat_sf"/>
</dbReference>
<evidence type="ECO:0000256" key="3">
    <source>
        <dbReference type="ARBA" id="ARBA00022598"/>
    </source>
</evidence>
<keyword evidence="8 11" id="KW-0573">Peptidoglycan synthesis</keyword>
<keyword evidence="5 11" id="KW-0547">Nucleotide-binding</keyword>
<dbReference type="NCBIfam" id="NF001126">
    <property type="entry name" value="PRK00139.1-4"/>
    <property type="match status" value="1"/>
</dbReference>
<dbReference type="Pfam" id="PF02875">
    <property type="entry name" value="Mur_ligase_C"/>
    <property type="match status" value="1"/>
</dbReference>
<comment type="pathway">
    <text evidence="11 12">Cell wall biogenesis; peptidoglycan biosynthesis.</text>
</comment>
<dbReference type="Pfam" id="PF01225">
    <property type="entry name" value="Mur_ligase"/>
    <property type="match status" value="1"/>
</dbReference>
<evidence type="ECO:0000313" key="17">
    <source>
        <dbReference type="EMBL" id="MDO3382800.1"/>
    </source>
</evidence>
<protein>
    <recommendedName>
        <fullName evidence="11">UDP-N-acetylmuramoyl-L-alanyl-D-glutamate--2,6-diaminopimelate ligase</fullName>
        <ecNumber evidence="11">6.3.2.13</ecNumber>
    </recommendedName>
    <alternativeName>
        <fullName evidence="11">Meso-A2pm-adding enzyme</fullName>
    </alternativeName>
    <alternativeName>
        <fullName evidence="11">Meso-diaminopimelate-adding enzyme</fullName>
    </alternativeName>
    <alternativeName>
        <fullName evidence="11">UDP-MurNAc-L-Ala-D-Glu:meso-diaminopimelate ligase</fullName>
    </alternativeName>
    <alternativeName>
        <fullName evidence="11">UDP-MurNAc-tripeptide synthetase</fullName>
    </alternativeName>
    <alternativeName>
        <fullName evidence="11">UDP-N-acetylmuramyl-tripeptide synthetase</fullName>
    </alternativeName>
</protein>
<feature type="binding site" evidence="11">
    <location>
        <position position="467"/>
    </location>
    <ligand>
        <name>meso-2,6-diaminopimelate</name>
        <dbReference type="ChEBI" id="CHEBI:57791"/>
    </ligand>
</feature>
<keyword evidence="10 11" id="KW-0961">Cell wall biogenesis/degradation</keyword>
<dbReference type="EC" id="6.3.2.13" evidence="11"/>
<dbReference type="Gene3D" id="3.90.190.20">
    <property type="entry name" value="Mur ligase, C-terminal domain"/>
    <property type="match status" value="1"/>
</dbReference>
<comment type="subcellular location">
    <subcellularLocation>
        <location evidence="11 12">Cytoplasm</location>
    </subcellularLocation>
</comment>
<keyword evidence="6 11" id="KW-0067">ATP-binding</keyword>
<evidence type="ECO:0000256" key="12">
    <source>
        <dbReference type="RuleBase" id="RU004135"/>
    </source>
</evidence>
<feature type="binding site" evidence="11">
    <location>
        <position position="192"/>
    </location>
    <ligand>
        <name>UDP-N-acetyl-alpha-D-muramoyl-L-alanyl-D-glutamate</name>
        <dbReference type="ChEBI" id="CHEBI:83900"/>
    </ligand>
</feature>
<evidence type="ECO:0000256" key="9">
    <source>
        <dbReference type="ARBA" id="ARBA00023306"/>
    </source>
</evidence>
<comment type="similarity">
    <text evidence="1 11">Belongs to the MurCDEF family. MurE subfamily.</text>
</comment>
<evidence type="ECO:0000256" key="6">
    <source>
        <dbReference type="ARBA" id="ARBA00022840"/>
    </source>
</evidence>
<comment type="cofactor">
    <cofactor evidence="11">
        <name>Mg(2+)</name>
        <dbReference type="ChEBI" id="CHEBI:18420"/>
    </cofactor>
</comment>
<dbReference type="SUPFAM" id="SSF53244">
    <property type="entry name" value="MurD-like peptide ligases, peptide-binding domain"/>
    <property type="match status" value="1"/>
</dbReference>
<evidence type="ECO:0000256" key="13">
    <source>
        <dbReference type="SAM" id="MobiDB-lite"/>
    </source>
</evidence>
<name>A0ABT8TFM5_9GAMM</name>
<feature type="binding site" evidence="11">
    <location>
        <begin position="412"/>
        <end position="415"/>
    </location>
    <ligand>
        <name>meso-2,6-diaminopimelate</name>
        <dbReference type="ChEBI" id="CHEBI:57791"/>
    </ligand>
</feature>
<dbReference type="Gene3D" id="3.40.1190.10">
    <property type="entry name" value="Mur-like, catalytic domain"/>
    <property type="match status" value="1"/>
</dbReference>
<dbReference type="GO" id="GO:0008765">
    <property type="term" value="F:UDP-N-acetylmuramoylalanyl-D-glutamate-2,6-diaminopimelate ligase activity"/>
    <property type="evidence" value="ECO:0007669"/>
    <property type="project" value="UniProtKB-EC"/>
</dbReference>
<comment type="catalytic activity">
    <reaction evidence="11">
        <text>UDP-N-acetyl-alpha-D-muramoyl-L-alanyl-D-glutamate + meso-2,6-diaminopimelate + ATP = UDP-N-acetyl-alpha-D-muramoyl-L-alanyl-gamma-D-glutamyl-meso-2,6-diaminopimelate + ADP + phosphate + H(+)</text>
        <dbReference type="Rhea" id="RHEA:23676"/>
        <dbReference type="ChEBI" id="CHEBI:15378"/>
        <dbReference type="ChEBI" id="CHEBI:30616"/>
        <dbReference type="ChEBI" id="CHEBI:43474"/>
        <dbReference type="ChEBI" id="CHEBI:57791"/>
        <dbReference type="ChEBI" id="CHEBI:83900"/>
        <dbReference type="ChEBI" id="CHEBI:83905"/>
        <dbReference type="ChEBI" id="CHEBI:456216"/>
        <dbReference type="EC" id="6.3.2.13"/>
    </reaction>
</comment>
<evidence type="ECO:0000259" key="15">
    <source>
        <dbReference type="Pfam" id="PF02875"/>
    </source>
</evidence>
<feature type="short sequence motif" description="Meso-diaminopimelate recognition motif" evidence="11">
    <location>
        <begin position="412"/>
        <end position="415"/>
    </location>
</feature>
<feature type="domain" description="Mur ligase central" evidence="16">
    <location>
        <begin position="112"/>
        <end position="315"/>
    </location>
</feature>
<feature type="binding site" evidence="11">
    <location>
        <position position="190"/>
    </location>
    <ligand>
        <name>UDP-N-acetyl-alpha-D-muramoyl-L-alanyl-D-glutamate</name>
        <dbReference type="ChEBI" id="CHEBI:83900"/>
    </ligand>
</feature>
<evidence type="ECO:0000313" key="18">
    <source>
        <dbReference type="Proteomes" id="UP001168380"/>
    </source>
</evidence>
<dbReference type="EMBL" id="JAULRT010000059">
    <property type="protein sequence ID" value="MDO3382800.1"/>
    <property type="molecule type" value="Genomic_DNA"/>
</dbReference>
<feature type="binding site" evidence="11">
    <location>
        <begin position="114"/>
        <end position="120"/>
    </location>
    <ligand>
        <name>ATP</name>
        <dbReference type="ChEBI" id="CHEBI:30616"/>
    </ligand>
</feature>
<dbReference type="SUPFAM" id="SSF63418">
    <property type="entry name" value="MurE/MurF N-terminal domain"/>
    <property type="match status" value="1"/>
</dbReference>
<keyword evidence="7 11" id="KW-0133">Cell shape</keyword>
<evidence type="ECO:0000256" key="7">
    <source>
        <dbReference type="ARBA" id="ARBA00022960"/>
    </source>
</evidence>
<dbReference type="RefSeq" id="WP_302713650.1">
    <property type="nucleotide sequence ID" value="NZ_JAULRT010000059.1"/>
</dbReference>
<keyword evidence="9 11" id="KW-0131">Cell cycle</keyword>
<keyword evidence="18" id="KW-1185">Reference proteome</keyword>
<feature type="domain" description="Mur ligase C-terminal" evidence="15">
    <location>
        <begin position="337"/>
        <end position="465"/>
    </location>
</feature>
<comment type="function">
    <text evidence="11">Catalyzes the addition of meso-diaminopimelic acid to the nucleotide precursor UDP-N-acetylmuramoyl-L-alanyl-D-glutamate (UMAG) in the biosynthesis of bacterial cell-wall peptidoglycan.</text>
</comment>
<evidence type="ECO:0000256" key="8">
    <source>
        <dbReference type="ARBA" id="ARBA00022984"/>
    </source>
</evidence>
<feature type="binding site" evidence="11">
    <location>
        <position position="184"/>
    </location>
    <ligand>
        <name>UDP-N-acetyl-alpha-D-muramoyl-L-alanyl-D-glutamate</name>
        <dbReference type="ChEBI" id="CHEBI:83900"/>
    </ligand>
</feature>
<comment type="caution">
    <text evidence="11">Lacks conserved residue(s) required for the propagation of feature annotation.</text>
</comment>
<dbReference type="PROSITE" id="PS01011">
    <property type="entry name" value="FOLYLPOLYGLU_SYNT_1"/>
    <property type="match status" value="1"/>
</dbReference>
<dbReference type="NCBIfam" id="NF001124">
    <property type="entry name" value="PRK00139.1-2"/>
    <property type="match status" value="1"/>
</dbReference>
<dbReference type="NCBIfam" id="TIGR01085">
    <property type="entry name" value="murE"/>
    <property type="match status" value="1"/>
</dbReference>
<dbReference type="SUPFAM" id="SSF53623">
    <property type="entry name" value="MurD-like peptide ligases, catalytic domain"/>
    <property type="match status" value="1"/>
</dbReference>
<feature type="binding site" evidence="11">
    <location>
        <begin position="157"/>
        <end position="158"/>
    </location>
    <ligand>
        <name>UDP-N-acetyl-alpha-D-muramoyl-L-alanyl-D-glutamate</name>
        <dbReference type="ChEBI" id="CHEBI:83900"/>
    </ligand>
</feature>
<evidence type="ECO:0000259" key="14">
    <source>
        <dbReference type="Pfam" id="PF01225"/>
    </source>
</evidence>
<dbReference type="InterPro" id="IPR005761">
    <property type="entry name" value="UDP-N-AcMur-Glu-dNH2Pim_ligase"/>
</dbReference>
<keyword evidence="11" id="KW-0460">Magnesium</keyword>
<keyword evidence="4 11" id="KW-0132">Cell division</keyword>
<proteinExistence type="inferred from homology"/>
<dbReference type="InterPro" id="IPR004101">
    <property type="entry name" value="Mur_ligase_C"/>
</dbReference>
<dbReference type="InterPro" id="IPR035911">
    <property type="entry name" value="MurE/MurF_N"/>
</dbReference>
<dbReference type="PANTHER" id="PTHR23135:SF4">
    <property type="entry name" value="UDP-N-ACETYLMURAMOYL-L-ALANYL-D-GLUTAMATE--2,6-DIAMINOPIMELATE LIGASE MURE HOMOLOG, CHLOROPLASTIC"/>
    <property type="match status" value="1"/>
</dbReference>
<dbReference type="InterPro" id="IPR036615">
    <property type="entry name" value="Mur_ligase_C_dom_sf"/>
</dbReference>
<evidence type="ECO:0000256" key="2">
    <source>
        <dbReference type="ARBA" id="ARBA00022490"/>
    </source>
</evidence>
<feature type="binding site" evidence="11">
    <location>
        <position position="388"/>
    </location>
    <ligand>
        <name>meso-2,6-diaminopimelate</name>
        <dbReference type="ChEBI" id="CHEBI:57791"/>
    </ligand>
</feature>
<keyword evidence="2 11" id="KW-0963">Cytoplasm</keyword>
<feature type="binding site" evidence="11">
    <location>
        <position position="463"/>
    </location>
    <ligand>
        <name>meso-2,6-diaminopimelate</name>
        <dbReference type="ChEBI" id="CHEBI:57791"/>
    </ligand>
</feature>
<dbReference type="InterPro" id="IPR018109">
    <property type="entry name" value="Folylpolyglutamate_synth_CS"/>
</dbReference>
<dbReference type="InterPro" id="IPR013221">
    <property type="entry name" value="Mur_ligase_cen"/>
</dbReference>
<sequence>MALAELTLGEMLGSVAPEPLRELMVQGMASDSRRVRAGDVFVALRGQRVDGADFIGDAAEAGAVAVLVDADAMISYTGGVPVVRVRQLDKQLSELASRLYADPSASLDVIGITGTNGKTTSALLIAQLLAALGRKSAVMGTLGVGLIGDTFTPTGYTTPDPLATQGALAALVDQGADTLAMEVSSHALVQHRTRHVRITTGVFTNLTHDHLDFHGDLKAYGKAKARLLKARGLRHAVINRDDPWCKSLRKKSERVEQVLSYSLSSPKADVYYESIVYSRDGISAVVCAGGESASIRSRLLGDFNAGNMLAAISVALLRGYRLGEIAPLISQLKPAPGRMEQIALDAGQDVQVVVDYAHTPDALAKALRALRRHADGSLWCVFGCGGDRDADKRPVMGRVAEKAADYVLVTNDNPRRENPADIAGQIVRGMYTPERCLVIPERDKAIALAVQQAAAGDAVLIAGKGHEQVQVFAEHEQPFSDREQALQALKERQRKAGEESAS</sequence>
<accession>A0ABT8TFM5</accession>
<comment type="PTM">
    <text evidence="11">Carboxylation is probably crucial for Mg(2+) binding and, consequently, for the gamma-phosphate positioning of ATP.</text>
</comment>
<evidence type="ECO:0000256" key="4">
    <source>
        <dbReference type="ARBA" id="ARBA00022618"/>
    </source>
</evidence>
<evidence type="ECO:0000259" key="16">
    <source>
        <dbReference type="Pfam" id="PF08245"/>
    </source>
</evidence>
<feature type="binding site" evidence="11">
    <location>
        <position position="32"/>
    </location>
    <ligand>
        <name>UDP-N-acetyl-alpha-D-muramoyl-L-alanyl-D-glutamate</name>
        <dbReference type="ChEBI" id="CHEBI:83900"/>
    </ligand>
</feature>
<feature type="region of interest" description="Disordered" evidence="13">
    <location>
        <begin position="476"/>
        <end position="502"/>
    </location>
</feature>
<dbReference type="Pfam" id="PF08245">
    <property type="entry name" value="Mur_ligase_M"/>
    <property type="match status" value="1"/>
</dbReference>
<evidence type="ECO:0000256" key="5">
    <source>
        <dbReference type="ARBA" id="ARBA00022741"/>
    </source>
</evidence>
<feature type="modified residue" description="N6-carboxylysine" evidence="11">
    <location>
        <position position="224"/>
    </location>
</feature>
<evidence type="ECO:0000256" key="1">
    <source>
        <dbReference type="ARBA" id="ARBA00005898"/>
    </source>
</evidence>
<dbReference type="PANTHER" id="PTHR23135">
    <property type="entry name" value="MUR LIGASE FAMILY MEMBER"/>
    <property type="match status" value="1"/>
</dbReference>
<feature type="domain" description="Mur ligase N-terminal catalytic" evidence="14">
    <location>
        <begin position="25"/>
        <end position="98"/>
    </location>
</feature>
<dbReference type="Gene3D" id="3.40.1390.10">
    <property type="entry name" value="MurE/MurF, N-terminal domain"/>
    <property type="match status" value="1"/>
</dbReference>